<dbReference type="GO" id="GO:0032259">
    <property type="term" value="P:methylation"/>
    <property type="evidence" value="ECO:0007669"/>
    <property type="project" value="UniProtKB-KW"/>
</dbReference>
<dbReference type="EMBL" id="JACHWZ010000001">
    <property type="protein sequence ID" value="MBB3059238.1"/>
    <property type="molecule type" value="Genomic_DNA"/>
</dbReference>
<evidence type="ECO:0000256" key="9">
    <source>
        <dbReference type="SAM" id="MobiDB-lite"/>
    </source>
</evidence>
<gene>
    <name evidence="10" type="ORF">FHS09_000039</name>
</gene>
<evidence type="ECO:0000256" key="7">
    <source>
        <dbReference type="RuleBase" id="RU000416"/>
    </source>
</evidence>
<sequence>MKKENRNHTSLSLFTGAGGLDLGLESAGFKTTLCVELDSVCQKTLSKNRPEWTLSKQGDITAVKPEELLTQAQVRSKGSLDLIAGGPPCQPFSKSGYWASGGAKRLKDPRASTLKAYLNVIDCALPKVFILENVKGLAYAGKDEGLKLLHRELRRINRSHACKYHLSVLSINCADYGVPQMRERIFVVGSRIGPAFSLPKPTHLPELSAEQQAENVLSRYTTAWDSIGDLENTEDDGLLPTGKWAGLLSSIPEGQNYQWHTDKSGGLPLFGWRTRYWSFLLKLAKNRPSWTIQAAPGPATGPFHWKNRKLSIRELCRLQTFPDNYEVVGGYRDAHRQIGNAVPPAISHLLGVEIRKQLFEESVCIESRFLPKHRIDCPKPERQRSVLKCYQLLQGNHAPHPGEGYGPGVKEVRDKNRAKT</sequence>
<keyword evidence="3 6" id="KW-0949">S-adenosyl-L-methionine</keyword>
<reference evidence="10 11" key="1">
    <citation type="submission" date="2020-08" db="EMBL/GenBank/DDBJ databases">
        <title>Genomic Encyclopedia of Type Strains, Phase III (KMG-III): the genomes of soil and plant-associated and newly described type strains.</title>
        <authorList>
            <person name="Whitman W."/>
        </authorList>
    </citation>
    <scope>NUCLEOTIDE SEQUENCE [LARGE SCALE GENOMIC DNA]</scope>
    <source>
        <strain evidence="10 11">CECT 8799</strain>
    </source>
</reference>
<dbReference type="RefSeq" id="WP_183455531.1">
    <property type="nucleotide sequence ID" value="NZ_JACHWZ010000001.1"/>
</dbReference>
<dbReference type="InterPro" id="IPR001525">
    <property type="entry name" value="C5_MeTfrase"/>
</dbReference>
<evidence type="ECO:0000256" key="6">
    <source>
        <dbReference type="PROSITE-ProRule" id="PRU01016"/>
    </source>
</evidence>
<dbReference type="GO" id="GO:0009307">
    <property type="term" value="P:DNA restriction-modification system"/>
    <property type="evidence" value="ECO:0007669"/>
    <property type="project" value="UniProtKB-KW"/>
</dbReference>
<evidence type="ECO:0000256" key="1">
    <source>
        <dbReference type="ARBA" id="ARBA00022603"/>
    </source>
</evidence>
<evidence type="ECO:0000256" key="2">
    <source>
        <dbReference type="ARBA" id="ARBA00022679"/>
    </source>
</evidence>
<evidence type="ECO:0000256" key="8">
    <source>
        <dbReference type="RuleBase" id="RU000417"/>
    </source>
</evidence>
<dbReference type="Proteomes" id="UP000535937">
    <property type="component" value="Unassembled WGS sequence"/>
</dbReference>
<dbReference type="Gene3D" id="3.90.120.10">
    <property type="entry name" value="DNA Methylase, subunit A, domain 2"/>
    <property type="match status" value="1"/>
</dbReference>
<organism evidence="10 11">
    <name type="scientific">Microbulbifer rhizosphaerae</name>
    <dbReference type="NCBI Taxonomy" id="1562603"/>
    <lineage>
        <taxon>Bacteria</taxon>
        <taxon>Pseudomonadati</taxon>
        <taxon>Pseudomonadota</taxon>
        <taxon>Gammaproteobacteria</taxon>
        <taxon>Cellvibrionales</taxon>
        <taxon>Microbulbiferaceae</taxon>
        <taxon>Microbulbifer</taxon>
    </lineage>
</organism>
<keyword evidence="11" id="KW-1185">Reference proteome</keyword>
<keyword evidence="4" id="KW-0680">Restriction system</keyword>
<evidence type="ECO:0000256" key="4">
    <source>
        <dbReference type="ARBA" id="ARBA00022747"/>
    </source>
</evidence>
<dbReference type="Gene3D" id="3.40.50.150">
    <property type="entry name" value="Vaccinia Virus protein VP39"/>
    <property type="match status" value="1"/>
</dbReference>
<proteinExistence type="inferred from homology"/>
<dbReference type="InterPro" id="IPR018117">
    <property type="entry name" value="C5_DNA_meth_AS"/>
</dbReference>
<evidence type="ECO:0000313" key="11">
    <source>
        <dbReference type="Proteomes" id="UP000535937"/>
    </source>
</evidence>
<dbReference type="InterPro" id="IPR029063">
    <property type="entry name" value="SAM-dependent_MTases_sf"/>
</dbReference>
<evidence type="ECO:0000256" key="5">
    <source>
        <dbReference type="ARBA" id="ARBA00047422"/>
    </source>
</evidence>
<dbReference type="GO" id="GO:0003886">
    <property type="term" value="F:DNA (cytosine-5-)-methyltransferase activity"/>
    <property type="evidence" value="ECO:0007669"/>
    <property type="project" value="UniProtKB-EC"/>
</dbReference>
<evidence type="ECO:0000256" key="3">
    <source>
        <dbReference type="ARBA" id="ARBA00022691"/>
    </source>
</evidence>
<accession>A0A7W4W7U2</accession>
<dbReference type="GO" id="GO:0003677">
    <property type="term" value="F:DNA binding"/>
    <property type="evidence" value="ECO:0007669"/>
    <property type="project" value="TreeGrafter"/>
</dbReference>
<feature type="compositionally biased region" description="Basic and acidic residues" evidence="9">
    <location>
        <begin position="410"/>
        <end position="420"/>
    </location>
</feature>
<dbReference type="InterPro" id="IPR050390">
    <property type="entry name" value="C5-Methyltransferase"/>
</dbReference>
<keyword evidence="2 6" id="KW-0808">Transferase</keyword>
<dbReference type="Pfam" id="PF00145">
    <property type="entry name" value="DNA_methylase"/>
    <property type="match status" value="1"/>
</dbReference>
<feature type="region of interest" description="Disordered" evidence="9">
    <location>
        <begin position="398"/>
        <end position="420"/>
    </location>
</feature>
<dbReference type="PANTHER" id="PTHR10629:SF52">
    <property type="entry name" value="DNA (CYTOSINE-5)-METHYLTRANSFERASE 1"/>
    <property type="match status" value="1"/>
</dbReference>
<name>A0A7W4W7U2_9GAMM</name>
<dbReference type="GO" id="GO:0044027">
    <property type="term" value="P:negative regulation of gene expression via chromosomal CpG island methylation"/>
    <property type="evidence" value="ECO:0007669"/>
    <property type="project" value="TreeGrafter"/>
</dbReference>
<comment type="catalytic activity">
    <reaction evidence="5 8">
        <text>a 2'-deoxycytidine in DNA + S-adenosyl-L-methionine = a 5-methyl-2'-deoxycytidine in DNA + S-adenosyl-L-homocysteine + H(+)</text>
        <dbReference type="Rhea" id="RHEA:13681"/>
        <dbReference type="Rhea" id="RHEA-COMP:11369"/>
        <dbReference type="Rhea" id="RHEA-COMP:11370"/>
        <dbReference type="ChEBI" id="CHEBI:15378"/>
        <dbReference type="ChEBI" id="CHEBI:57856"/>
        <dbReference type="ChEBI" id="CHEBI:59789"/>
        <dbReference type="ChEBI" id="CHEBI:85452"/>
        <dbReference type="ChEBI" id="CHEBI:85454"/>
        <dbReference type="EC" id="2.1.1.37"/>
    </reaction>
</comment>
<dbReference type="NCBIfam" id="TIGR00675">
    <property type="entry name" value="dcm"/>
    <property type="match status" value="1"/>
</dbReference>
<comment type="caution">
    <text evidence="10">The sequence shown here is derived from an EMBL/GenBank/DDBJ whole genome shotgun (WGS) entry which is preliminary data.</text>
</comment>
<dbReference type="PANTHER" id="PTHR10629">
    <property type="entry name" value="CYTOSINE-SPECIFIC METHYLTRANSFERASE"/>
    <property type="match status" value="1"/>
</dbReference>
<feature type="active site" evidence="6">
    <location>
        <position position="89"/>
    </location>
</feature>
<evidence type="ECO:0000313" key="10">
    <source>
        <dbReference type="EMBL" id="MBB3059238.1"/>
    </source>
</evidence>
<comment type="similarity">
    <text evidence="6 7">Belongs to the class I-like SAM-binding methyltransferase superfamily. C5-methyltransferase family.</text>
</comment>
<dbReference type="PROSITE" id="PS00094">
    <property type="entry name" value="C5_MTASE_1"/>
    <property type="match status" value="1"/>
</dbReference>
<dbReference type="EC" id="2.1.1.37" evidence="8"/>
<dbReference type="PROSITE" id="PS51679">
    <property type="entry name" value="SAM_MT_C5"/>
    <property type="match status" value="1"/>
</dbReference>
<keyword evidence="1 6" id="KW-0489">Methyltransferase</keyword>
<protein>
    <recommendedName>
        <fullName evidence="8">Cytosine-specific methyltransferase</fullName>
        <ecNumber evidence="8">2.1.1.37</ecNumber>
    </recommendedName>
</protein>
<dbReference type="PRINTS" id="PR00105">
    <property type="entry name" value="C5METTRFRASE"/>
</dbReference>
<dbReference type="SUPFAM" id="SSF53335">
    <property type="entry name" value="S-adenosyl-L-methionine-dependent methyltransferases"/>
    <property type="match status" value="1"/>
</dbReference>
<dbReference type="AlphaFoldDB" id="A0A7W4W7U2"/>